<name>A0A6C0GK45_9BACT</name>
<feature type="transmembrane region" description="Helical" evidence="1">
    <location>
        <begin position="336"/>
        <end position="362"/>
    </location>
</feature>
<dbReference type="PANTHER" id="PTHR32063:SF24">
    <property type="entry name" value="CATION EFFLUX SYSTEM (ACRB_ACRD_ACRF FAMILY)"/>
    <property type="match status" value="1"/>
</dbReference>
<sequence length="1017" mass="112190">MKIAEFSVKNYQFTIIIFVMVLAIGLNSLFNMPRGEDPTFKSPQFGVVVVYPGTSPTDMEELVVDPLEEKLNELDNVKKIRTDIDDGLAVLRVEFTYDSDPDKKYDEVLREINNIRGSLPEGILSLEVQKFTPSDVNILQVALLSETAPYRDLEKQAEELQERLVKIKSLKNVDTWAYPQQQVRVSVDLGKMASYRIGLNKVLGAIQSENANIPGGSIEMGTKKFNVKTSGDYASIEEIRNTVIQSSTGQTIYLKDIADVNFDYEEESYVARLNGKRAVFVTASQKDGMNIYQVRDQVNPVLEEFQKTLPASIKYEKSFDQSESVSHRLSGFTRDFGIAIFLVLLTLLPLGFRASVVVMISIPLSLAIGLALLDFAGFSINQLSIVGLVVALGLLVDDSIVVVENIARFLRMGYNRKDAAIEATKQIGVAVLGCTATLIFAFLPLMFLPEAAGDFIRSLPMAVVTTVLASLFVSLTIVPFLSSLILKEEEHEEGNIFLRGLKRLIGGSYRRLLHRAIARPITTLLVALAIFVGSLALVPTVGFSLFPRSDKPQFLITVETPLGTSLYETDRIARDVEKVLASKKGLQNFATNVGRGNPRIYYNVIQKNEAANFAEIFVQLKDMPLKEIESFVDELRLQFNEYPNAKIQVKQFEQGPPIEAPIAIRIFGDNLDSLRSLAFQVENILKTTPGTIYVENPLTTLKTDLQVKINKDKAGIMGIPVSEVDRTIRMGIAGLPVGIYREDNGDEYQINVSLPRGKRQTMKAFDQMYVSANSGALVPLKQLADVQLKASPTFIRHYDKDRFVTVSAFVQTGYLTSNVTNEILAKLDNFRFPEGYHYGAAGELESREESFGGLGTIVIVTVFGILAILILEFKTFKSTLIVLSVIPLGIIGAVLMLLFTGNSFSFTATIGLIALVGIEIKNSILLVDYTNQLRANGMSLDDAIQEAGETRFVPIILTTLTAIGGLMPLVLENSPLYSPLALVIIGGLISSTLLTRIVTPVLYKLLPPKVEVQPVAA</sequence>
<evidence type="ECO:0000256" key="1">
    <source>
        <dbReference type="SAM" id="Phobius"/>
    </source>
</evidence>
<feature type="transmembrane region" description="Helical" evidence="1">
    <location>
        <begin position="952"/>
        <end position="971"/>
    </location>
</feature>
<dbReference type="Gene3D" id="3.30.70.1320">
    <property type="entry name" value="Multidrug efflux transporter AcrB pore domain like"/>
    <property type="match status" value="1"/>
</dbReference>
<organism evidence="2 3">
    <name type="scientific">Rhodocytophaga rosea</name>
    <dbReference type="NCBI Taxonomy" id="2704465"/>
    <lineage>
        <taxon>Bacteria</taxon>
        <taxon>Pseudomonadati</taxon>
        <taxon>Bacteroidota</taxon>
        <taxon>Cytophagia</taxon>
        <taxon>Cytophagales</taxon>
        <taxon>Rhodocytophagaceae</taxon>
        <taxon>Rhodocytophaga</taxon>
    </lineage>
</organism>
<dbReference type="EMBL" id="CP048222">
    <property type="protein sequence ID" value="QHT68406.1"/>
    <property type="molecule type" value="Genomic_DNA"/>
</dbReference>
<feature type="transmembrane region" description="Helical" evidence="1">
    <location>
        <begin position="382"/>
        <end position="406"/>
    </location>
</feature>
<feature type="transmembrane region" description="Helical" evidence="1">
    <location>
        <begin position="906"/>
        <end position="931"/>
    </location>
</feature>
<dbReference type="InterPro" id="IPR001036">
    <property type="entry name" value="Acrflvin-R"/>
</dbReference>
<dbReference type="PANTHER" id="PTHR32063">
    <property type="match status" value="1"/>
</dbReference>
<feature type="transmembrane region" description="Helical" evidence="1">
    <location>
        <begin position="12"/>
        <end position="30"/>
    </location>
</feature>
<dbReference type="PRINTS" id="PR00702">
    <property type="entry name" value="ACRIFLAVINRP"/>
</dbReference>
<dbReference type="AlphaFoldDB" id="A0A6C0GK45"/>
<feature type="transmembrane region" description="Helical" evidence="1">
    <location>
        <begin position="851"/>
        <end position="873"/>
    </location>
</feature>
<evidence type="ECO:0000313" key="3">
    <source>
        <dbReference type="Proteomes" id="UP000480178"/>
    </source>
</evidence>
<keyword evidence="3" id="KW-1185">Reference proteome</keyword>
<dbReference type="SUPFAM" id="SSF82693">
    <property type="entry name" value="Multidrug efflux transporter AcrB pore domain, PN1, PN2, PC1 and PC2 subdomains"/>
    <property type="match status" value="3"/>
</dbReference>
<dbReference type="SUPFAM" id="SSF82714">
    <property type="entry name" value="Multidrug efflux transporter AcrB TolC docking domain, DN and DC subdomains"/>
    <property type="match status" value="2"/>
</dbReference>
<dbReference type="InterPro" id="IPR027463">
    <property type="entry name" value="AcrB_DN_DC_subdom"/>
</dbReference>
<feature type="transmembrane region" description="Helical" evidence="1">
    <location>
        <begin position="427"/>
        <end position="447"/>
    </location>
</feature>
<gene>
    <name evidence="2" type="ORF">GXP67_18045</name>
</gene>
<dbReference type="SUPFAM" id="SSF82866">
    <property type="entry name" value="Multidrug efflux transporter AcrB transmembrane domain"/>
    <property type="match status" value="2"/>
</dbReference>
<dbReference type="Gene3D" id="3.30.2090.10">
    <property type="entry name" value="Multidrug efflux transporter AcrB TolC docking domain, DN and DC subdomains"/>
    <property type="match status" value="2"/>
</dbReference>
<keyword evidence="1" id="KW-0812">Transmembrane</keyword>
<protein>
    <submittedName>
        <fullName evidence="2">Efflux RND transporter permease subunit</fullName>
    </submittedName>
</protein>
<dbReference type="KEGG" id="rhoz:GXP67_18045"/>
<accession>A0A6C0GK45</accession>
<dbReference type="Gene3D" id="1.20.1640.10">
    <property type="entry name" value="Multidrug efflux transporter AcrB transmembrane domain"/>
    <property type="match status" value="2"/>
</dbReference>
<feature type="transmembrane region" description="Helical" evidence="1">
    <location>
        <begin position="880"/>
        <end position="900"/>
    </location>
</feature>
<reference evidence="2 3" key="1">
    <citation type="submission" date="2020-01" db="EMBL/GenBank/DDBJ databases">
        <authorList>
            <person name="Kim M.K."/>
        </authorList>
    </citation>
    <scope>NUCLEOTIDE SEQUENCE [LARGE SCALE GENOMIC DNA]</scope>
    <source>
        <strain evidence="2 3">172606-1</strain>
    </source>
</reference>
<dbReference type="Pfam" id="PF00873">
    <property type="entry name" value="ACR_tran"/>
    <property type="match status" value="1"/>
</dbReference>
<dbReference type="GO" id="GO:0005886">
    <property type="term" value="C:plasma membrane"/>
    <property type="evidence" value="ECO:0007669"/>
    <property type="project" value="TreeGrafter"/>
</dbReference>
<dbReference type="RefSeq" id="WP_162444419.1">
    <property type="nucleotide sequence ID" value="NZ_CP048222.1"/>
</dbReference>
<proteinExistence type="predicted"/>
<keyword evidence="1" id="KW-1133">Transmembrane helix</keyword>
<feature type="transmembrane region" description="Helical" evidence="1">
    <location>
        <begin position="521"/>
        <end position="546"/>
    </location>
</feature>
<feature type="transmembrane region" description="Helical" evidence="1">
    <location>
        <begin position="459"/>
        <end position="481"/>
    </location>
</feature>
<evidence type="ECO:0000313" key="2">
    <source>
        <dbReference type="EMBL" id="QHT68406.1"/>
    </source>
</evidence>
<dbReference type="GO" id="GO:0042910">
    <property type="term" value="F:xenobiotic transmembrane transporter activity"/>
    <property type="evidence" value="ECO:0007669"/>
    <property type="project" value="TreeGrafter"/>
</dbReference>
<dbReference type="Proteomes" id="UP000480178">
    <property type="component" value="Chromosome"/>
</dbReference>
<dbReference type="Gene3D" id="3.30.70.1430">
    <property type="entry name" value="Multidrug efflux transporter AcrB pore domain"/>
    <property type="match status" value="2"/>
</dbReference>
<dbReference type="Gene3D" id="3.30.70.1440">
    <property type="entry name" value="Multidrug efflux transporter AcrB pore domain"/>
    <property type="match status" value="1"/>
</dbReference>
<feature type="transmembrane region" description="Helical" evidence="1">
    <location>
        <begin position="977"/>
        <end position="999"/>
    </location>
</feature>
<keyword evidence="1" id="KW-0472">Membrane</keyword>